<accession>A0A9J6QWE5</accession>
<dbReference type="SUPFAM" id="SSF51695">
    <property type="entry name" value="PLC-like phosphodiesterases"/>
    <property type="match status" value="1"/>
</dbReference>
<dbReference type="RefSeq" id="WP_148397569.1">
    <property type="nucleotide sequence ID" value="NZ_JAOSHN010000006.1"/>
</dbReference>
<organism evidence="2 3">
    <name type="scientific">Hominibacterium faecale</name>
    <dbReference type="NCBI Taxonomy" id="2839743"/>
    <lineage>
        <taxon>Bacteria</taxon>
        <taxon>Bacillati</taxon>
        <taxon>Bacillota</taxon>
        <taxon>Clostridia</taxon>
        <taxon>Peptostreptococcales</taxon>
        <taxon>Anaerovoracaceae</taxon>
        <taxon>Hominibacterium</taxon>
    </lineage>
</organism>
<sequence>MSDTIYAAHRGYSSTAPENSIPAFEEAVKHGFGAVECDVWQAREDGGGPQLMIMHDENLSRMCGVNVRITKLTKSELAEYPIIRGKNIGKYGGSLPIPTFEDYLQILETTEAIPIVEIKSREPENEENAISEETARHLTSLLYNKLPGRLAVLQSFNLHSLYRLKPFIRKNTQLLYLVKKPALIKSERLLEYKKAGIAGISAKYTILSSTSISRIHKCGCKLAVWTVDSRALARKLAAADHVEYVISNKIYK</sequence>
<gene>
    <name evidence="2" type="ORF">OBO34_14565</name>
</gene>
<feature type="domain" description="GP-PDE" evidence="1">
    <location>
        <begin position="4"/>
        <end position="252"/>
    </location>
</feature>
<evidence type="ECO:0000313" key="3">
    <source>
        <dbReference type="Proteomes" id="UP001065549"/>
    </source>
</evidence>
<dbReference type="GO" id="GO:0008081">
    <property type="term" value="F:phosphoric diester hydrolase activity"/>
    <property type="evidence" value="ECO:0007669"/>
    <property type="project" value="InterPro"/>
</dbReference>
<dbReference type="GO" id="GO:0006629">
    <property type="term" value="P:lipid metabolic process"/>
    <property type="evidence" value="ECO:0007669"/>
    <property type="project" value="InterPro"/>
</dbReference>
<dbReference type="Proteomes" id="UP001065549">
    <property type="component" value="Unassembled WGS sequence"/>
</dbReference>
<proteinExistence type="predicted"/>
<comment type="caution">
    <text evidence="2">The sequence shown here is derived from an EMBL/GenBank/DDBJ whole genome shotgun (WGS) entry which is preliminary data.</text>
</comment>
<protein>
    <submittedName>
        <fullName evidence="2">Glycerophosphodiester phosphodiesterase family protein</fullName>
    </submittedName>
</protein>
<dbReference type="InterPro" id="IPR030395">
    <property type="entry name" value="GP_PDE_dom"/>
</dbReference>
<dbReference type="InterPro" id="IPR017946">
    <property type="entry name" value="PLC-like_Pdiesterase_TIM-brl"/>
</dbReference>
<dbReference type="PANTHER" id="PTHR46211:SF1">
    <property type="entry name" value="GLYCEROPHOSPHODIESTER PHOSPHODIESTERASE, CYTOPLASMIC"/>
    <property type="match status" value="1"/>
</dbReference>
<dbReference type="AlphaFoldDB" id="A0A9J6QWE5"/>
<dbReference type="PROSITE" id="PS51704">
    <property type="entry name" value="GP_PDE"/>
    <property type="match status" value="1"/>
</dbReference>
<keyword evidence="3" id="KW-1185">Reference proteome</keyword>
<name>A0A9J6QWE5_9FIRM</name>
<reference evidence="2" key="1">
    <citation type="submission" date="2022-09" db="EMBL/GenBank/DDBJ databases">
        <title>Culturomic study of gut microbiota in children with autism spectrum disorder.</title>
        <authorList>
            <person name="Efimov B.A."/>
            <person name="Chaplin A.V."/>
            <person name="Sokolova S.R."/>
            <person name="Pikina A.P."/>
            <person name="Korzhanova M."/>
            <person name="Belova V."/>
            <person name="Korostin D."/>
        </authorList>
    </citation>
    <scope>NUCLEOTIDE SEQUENCE</scope>
    <source>
        <strain evidence="2">ASD5510</strain>
    </source>
</reference>
<evidence type="ECO:0000313" key="2">
    <source>
        <dbReference type="EMBL" id="MCU7379566.1"/>
    </source>
</evidence>
<dbReference type="Pfam" id="PF03009">
    <property type="entry name" value="GDPD"/>
    <property type="match status" value="1"/>
</dbReference>
<evidence type="ECO:0000259" key="1">
    <source>
        <dbReference type="PROSITE" id="PS51704"/>
    </source>
</evidence>
<dbReference type="EMBL" id="JAOSHN010000006">
    <property type="protein sequence ID" value="MCU7379566.1"/>
    <property type="molecule type" value="Genomic_DNA"/>
</dbReference>
<dbReference type="PANTHER" id="PTHR46211">
    <property type="entry name" value="GLYCEROPHOSPHORYL DIESTER PHOSPHODIESTERASE"/>
    <property type="match status" value="1"/>
</dbReference>
<dbReference type="Gene3D" id="3.20.20.190">
    <property type="entry name" value="Phosphatidylinositol (PI) phosphodiesterase"/>
    <property type="match status" value="1"/>
</dbReference>